<protein>
    <submittedName>
        <fullName evidence="1">Uncharacterized protein</fullName>
    </submittedName>
</protein>
<evidence type="ECO:0000313" key="2">
    <source>
        <dbReference type="Proteomes" id="UP001556367"/>
    </source>
</evidence>
<gene>
    <name evidence="1" type="ORF">HGRIS_013920</name>
</gene>
<reference evidence="2" key="1">
    <citation type="submission" date="2024-06" db="EMBL/GenBank/DDBJ databases">
        <title>Multi-omics analyses provide insights into the biosynthesis of the anticancer antibiotic pleurotin in Hohenbuehelia grisea.</title>
        <authorList>
            <person name="Weaver J.A."/>
            <person name="Alberti F."/>
        </authorList>
    </citation>
    <scope>NUCLEOTIDE SEQUENCE [LARGE SCALE GENOMIC DNA]</scope>
    <source>
        <strain evidence="2">T-177</strain>
    </source>
</reference>
<organism evidence="1 2">
    <name type="scientific">Hohenbuehelia grisea</name>
    <dbReference type="NCBI Taxonomy" id="104357"/>
    <lineage>
        <taxon>Eukaryota</taxon>
        <taxon>Fungi</taxon>
        <taxon>Dikarya</taxon>
        <taxon>Basidiomycota</taxon>
        <taxon>Agaricomycotina</taxon>
        <taxon>Agaricomycetes</taxon>
        <taxon>Agaricomycetidae</taxon>
        <taxon>Agaricales</taxon>
        <taxon>Pleurotineae</taxon>
        <taxon>Pleurotaceae</taxon>
        <taxon>Hohenbuehelia</taxon>
    </lineage>
</organism>
<accession>A0ABR3JRU5</accession>
<comment type="caution">
    <text evidence="1">The sequence shown here is derived from an EMBL/GenBank/DDBJ whole genome shotgun (WGS) entry which is preliminary data.</text>
</comment>
<sequence length="63" mass="6935">MENVKVASLRLSESLANQVTAAVSRVKVPEFSFAAEEARGRPWLVSRFDHPRRPVSGVNNGGR</sequence>
<name>A0ABR3JRU5_9AGAR</name>
<proteinExistence type="predicted"/>
<dbReference type="EMBL" id="JASNQZ010000003">
    <property type="protein sequence ID" value="KAL0958579.1"/>
    <property type="molecule type" value="Genomic_DNA"/>
</dbReference>
<keyword evidence="2" id="KW-1185">Reference proteome</keyword>
<dbReference type="Proteomes" id="UP001556367">
    <property type="component" value="Unassembled WGS sequence"/>
</dbReference>
<evidence type="ECO:0000313" key="1">
    <source>
        <dbReference type="EMBL" id="KAL0958579.1"/>
    </source>
</evidence>